<comment type="caution">
    <text evidence="2">The sequence shown here is derived from an EMBL/GenBank/DDBJ whole genome shotgun (WGS) entry which is preliminary data.</text>
</comment>
<keyword evidence="3" id="KW-1185">Reference proteome</keyword>
<dbReference type="EMBL" id="JAIZAY010000602">
    <property type="protein sequence ID" value="KAJ8018137.1"/>
    <property type="molecule type" value="Genomic_DNA"/>
</dbReference>
<evidence type="ECO:0000313" key="2">
    <source>
        <dbReference type="EMBL" id="KAJ8018137.1"/>
    </source>
</evidence>
<feature type="transmembrane region" description="Helical" evidence="1">
    <location>
        <begin position="31"/>
        <end position="52"/>
    </location>
</feature>
<keyword evidence="1" id="KW-0812">Transmembrane</keyword>
<name>A0A9Q1BB56_HOLLE</name>
<proteinExistence type="predicted"/>
<evidence type="ECO:0000313" key="3">
    <source>
        <dbReference type="Proteomes" id="UP001152320"/>
    </source>
</evidence>
<protein>
    <submittedName>
        <fullName evidence="2">Uncharacterized protein</fullName>
    </submittedName>
</protein>
<dbReference type="OrthoDB" id="434at2759"/>
<accession>A0A9Q1BB56</accession>
<gene>
    <name evidence="2" type="ORF">HOLleu_44040</name>
</gene>
<keyword evidence="1" id="KW-1133">Transmembrane helix</keyword>
<sequence length="63" mass="7483">MINIATKAMIGEHFDQSLLPLLNNLFTPEDYVCIKVMFMLCFFLFCLDLNLYKCHMDNFTYSF</sequence>
<reference evidence="2" key="1">
    <citation type="submission" date="2021-10" db="EMBL/GenBank/DDBJ databases">
        <title>Tropical sea cucumber genome reveals ecological adaptation and Cuvierian tubules defense mechanism.</title>
        <authorList>
            <person name="Chen T."/>
        </authorList>
    </citation>
    <scope>NUCLEOTIDE SEQUENCE</scope>
    <source>
        <strain evidence="2">Nanhai2018</strain>
        <tissue evidence="2">Muscle</tissue>
    </source>
</reference>
<evidence type="ECO:0000256" key="1">
    <source>
        <dbReference type="SAM" id="Phobius"/>
    </source>
</evidence>
<dbReference type="AlphaFoldDB" id="A0A9Q1BB56"/>
<dbReference type="Proteomes" id="UP001152320">
    <property type="component" value="Unassembled WGS sequence"/>
</dbReference>
<organism evidence="2 3">
    <name type="scientific">Holothuria leucospilota</name>
    <name type="common">Black long sea cucumber</name>
    <name type="synonym">Mertensiothuria leucospilota</name>
    <dbReference type="NCBI Taxonomy" id="206669"/>
    <lineage>
        <taxon>Eukaryota</taxon>
        <taxon>Metazoa</taxon>
        <taxon>Echinodermata</taxon>
        <taxon>Eleutherozoa</taxon>
        <taxon>Echinozoa</taxon>
        <taxon>Holothuroidea</taxon>
        <taxon>Aspidochirotacea</taxon>
        <taxon>Aspidochirotida</taxon>
        <taxon>Holothuriidae</taxon>
        <taxon>Holothuria</taxon>
    </lineage>
</organism>
<keyword evidence="1" id="KW-0472">Membrane</keyword>